<dbReference type="Proteomes" id="UP000009168">
    <property type="component" value="Unassembled WGS sequence"/>
</dbReference>
<feature type="transmembrane region" description="Helical" evidence="2">
    <location>
        <begin position="1012"/>
        <end position="1031"/>
    </location>
</feature>
<accession>Q23QB9</accession>
<reference evidence="4" key="1">
    <citation type="journal article" date="2006" name="PLoS Biol.">
        <title>Macronuclear genome sequence of the ciliate Tetrahymena thermophila, a model eukaryote.</title>
        <authorList>
            <person name="Eisen J.A."/>
            <person name="Coyne R.S."/>
            <person name="Wu M."/>
            <person name="Wu D."/>
            <person name="Thiagarajan M."/>
            <person name="Wortman J.R."/>
            <person name="Badger J.H."/>
            <person name="Ren Q."/>
            <person name="Amedeo P."/>
            <person name="Jones K.M."/>
            <person name="Tallon L.J."/>
            <person name="Delcher A.L."/>
            <person name="Salzberg S.L."/>
            <person name="Silva J.C."/>
            <person name="Haas B.J."/>
            <person name="Majoros W.H."/>
            <person name="Farzad M."/>
            <person name="Carlton J.M."/>
            <person name="Smith R.K. Jr."/>
            <person name="Garg J."/>
            <person name="Pearlman R.E."/>
            <person name="Karrer K.M."/>
            <person name="Sun L."/>
            <person name="Manning G."/>
            <person name="Elde N.C."/>
            <person name="Turkewitz A.P."/>
            <person name="Asai D.J."/>
            <person name="Wilkes D.E."/>
            <person name="Wang Y."/>
            <person name="Cai H."/>
            <person name="Collins K."/>
            <person name="Stewart B.A."/>
            <person name="Lee S.R."/>
            <person name="Wilamowska K."/>
            <person name="Weinberg Z."/>
            <person name="Ruzzo W.L."/>
            <person name="Wloga D."/>
            <person name="Gaertig J."/>
            <person name="Frankel J."/>
            <person name="Tsao C.-C."/>
            <person name="Gorovsky M.A."/>
            <person name="Keeling P.J."/>
            <person name="Waller R.F."/>
            <person name="Patron N.J."/>
            <person name="Cherry J.M."/>
            <person name="Stover N.A."/>
            <person name="Krieger C.J."/>
            <person name="del Toro C."/>
            <person name="Ryder H.F."/>
            <person name="Williamson S.C."/>
            <person name="Barbeau R.A."/>
            <person name="Hamilton E.P."/>
            <person name="Orias E."/>
        </authorList>
    </citation>
    <scope>NUCLEOTIDE SEQUENCE [LARGE SCALE GENOMIC DNA]</scope>
    <source>
        <strain evidence="4">SB210</strain>
    </source>
</reference>
<evidence type="ECO:0000313" key="3">
    <source>
        <dbReference type="EMBL" id="EAR98665.2"/>
    </source>
</evidence>
<feature type="transmembrane region" description="Helical" evidence="2">
    <location>
        <begin position="697"/>
        <end position="721"/>
    </location>
</feature>
<feature type="region of interest" description="Disordered" evidence="1">
    <location>
        <begin position="1"/>
        <end position="24"/>
    </location>
</feature>
<keyword evidence="4" id="KW-1185">Reference proteome</keyword>
<sequence>MTDRVRSQIEQNNNEKLDHQNYQTNSKNKKRIQLVQQVLFDEKLSQAFYLLLNCLYQKSIFLDALNQDTINLDNLEKLSNKLLIDRLEVKNALKQLIIENGSQAYLQKMCKLYDLILDIDNYFERKISQQNQFNCLTSIPLSSKESCSVYISFTTKLGVVTKISNNFEKVVPVYSNKEVIGKNINFMQPDVVAPVHNKILTKFIQKKIVSQKVDDYPLLIGKDKRGFGIPYHIKIQVAMIGLEDFGCAGWIKQIKDSNHYIMTSADQGFKNYILGQSFFELILSFSFKQSELSAVRFGHLIPLFQTLFDNNMSGKSFQTILIRPLYKEQIANSIKVKNNASLFQELIDLDLYKIQAQFIYLSTTFATFNYLIITQCDYLDNLSSKRDALKEFRKDLKIYHQSEEYDMIDFEQLNPSFQNEPIQQKEDELRFLNSYNDQSIDSQNDDIQKQNSDLIEPQNFQANHNIKYATRLQKIIKQNMFKINQMYKNLKDDQKSILQEQNIQQRNKQSLNHDQYNKFDEIQENIDEIQENIDTNLSPISRRSSSQKQSFNTLITSRVEKYFDEAKIDDQINNQNSSSSHAVAQGIEQMLFEDQKQKKDTNQVQKQNSSKYIDIAKQQLLAQYQKNKEMAKTSNLNQTKLGRDQDTNVSADISFILNQRKKQTTAQGSVNLSNQKSTSQNRLQLVKKIKSNGKKHLLFYSGYILDSLLIILLVVSVSISFSSNYNFIEDYQTKQDLFSDLNAVKKLIYNILEEVHLIDGVQKNYFTLQSSVDQQSFLQTLNLAKDSNIYQYKNISQSIFQKYINQQRAQDLYNEELNYSILSYVGNKFISQEISKCDLYISLLRIQSLLTMFINNTSPENFIFQNELRHNQNQTQTQISSILLELDQNQNQNYKAQQNNIFIFIIIYGCFIFFYSILLLIFYTNSNSLKHSLLSIFATIDIKKLDEMKNKTTQIIKYLMDSKKKHRILDKVSQNKESNKQNLANKQEYKKNCKKKNISLTTYEKKLTASKVFLIVFCLSIVLIKPCIEFYLINIELDFMKISGSLQSKLIIKFIIQRYLFIYFFLVQILIKQKFYQQIVQKNQQQLFPILVKLNLSTFTILQALMKLHTIILNNLSNNTLYNHMQACKSLFQILWTHFRHFKIQTQYSYSSIILHKQYKKIFAMLCKNIHFLYNNLTLLISNSAQISTKKLKIVVFIYLHKNLILFSMVLFSILAQILHLQKSLIILILFCNKIMFQINFMNQEFWIKFLKSQITFQVANSKAFLIQQKQQQQFQMLFKSFQSQTSLILSKSSYLINSQMITKNLCSIQHQWIMKYCKKTLILCLILKNLNEEVSIYLSIFFKFANNYCLFDLNYYSIKKTKQ</sequence>
<protein>
    <submittedName>
        <fullName evidence="3">Transmembrane protein, putative</fullName>
    </submittedName>
</protein>
<evidence type="ECO:0000313" key="4">
    <source>
        <dbReference type="Proteomes" id="UP000009168"/>
    </source>
</evidence>
<feature type="transmembrane region" description="Helical" evidence="2">
    <location>
        <begin position="901"/>
        <end position="923"/>
    </location>
</feature>
<dbReference type="InParanoid" id="Q23QB9"/>
<evidence type="ECO:0000256" key="1">
    <source>
        <dbReference type="SAM" id="MobiDB-lite"/>
    </source>
</evidence>
<feature type="compositionally biased region" description="Basic and acidic residues" evidence="1">
    <location>
        <begin position="1"/>
        <end position="19"/>
    </location>
</feature>
<dbReference type="KEGG" id="tet:TTHERM_00581690"/>
<keyword evidence="2" id="KW-1133">Transmembrane helix</keyword>
<gene>
    <name evidence="3" type="ORF">TTHERM_00581690</name>
</gene>
<keyword evidence="2 3" id="KW-0812">Transmembrane</keyword>
<dbReference type="HOGENOM" id="CLU_343083_0_0_1"/>
<organism evidence="3 4">
    <name type="scientific">Tetrahymena thermophila (strain SB210)</name>
    <dbReference type="NCBI Taxonomy" id="312017"/>
    <lineage>
        <taxon>Eukaryota</taxon>
        <taxon>Sar</taxon>
        <taxon>Alveolata</taxon>
        <taxon>Ciliophora</taxon>
        <taxon>Intramacronucleata</taxon>
        <taxon>Oligohymenophorea</taxon>
        <taxon>Hymenostomatida</taxon>
        <taxon>Tetrahymenina</taxon>
        <taxon>Tetrahymenidae</taxon>
        <taxon>Tetrahymena</taxon>
    </lineage>
</organism>
<feature type="transmembrane region" description="Helical" evidence="2">
    <location>
        <begin position="1051"/>
        <end position="1071"/>
    </location>
</feature>
<dbReference type="GeneID" id="7842348"/>
<name>Q23QB9_TETTS</name>
<feature type="transmembrane region" description="Helical" evidence="2">
    <location>
        <begin position="1194"/>
        <end position="1219"/>
    </location>
</feature>
<dbReference type="RefSeq" id="XP_001018910.2">
    <property type="nucleotide sequence ID" value="XM_001018910.2"/>
</dbReference>
<keyword evidence="2" id="KW-0472">Membrane</keyword>
<dbReference type="EMBL" id="GG662649">
    <property type="protein sequence ID" value="EAR98665.2"/>
    <property type="molecule type" value="Genomic_DNA"/>
</dbReference>
<proteinExistence type="predicted"/>
<evidence type="ECO:0000256" key="2">
    <source>
        <dbReference type="SAM" id="Phobius"/>
    </source>
</evidence>